<feature type="compositionally biased region" description="Pro residues" evidence="2">
    <location>
        <begin position="367"/>
        <end position="382"/>
    </location>
</feature>
<evidence type="ECO:0008006" key="5">
    <source>
        <dbReference type="Google" id="ProtNLM"/>
    </source>
</evidence>
<evidence type="ECO:0000313" key="3">
    <source>
        <dbReference type="EMBL" id="QIK75549.1"/>
    </source>
</evidence>
<dbReference type="Pfam" id="PF07676">
    <property type="entry name" value="PD40"/>
    <property type="match status" value="4"/>
</dbReference>
<feature type="region of interest" description="Disordered" evidence="2">
    <location>
        <begin position="275"/>
        <end position="299"/>
    </location>
</feature>
<name>A0A6G7YFP3_9ACTN</name>
<dbReference type="Proteomes" id="UP000502035">
    <property type="component" value="Chromosome"/>
</dbReference>
<keyword evidence="4" id="KW-1185">Reference proteome</keyword>
<feature type="region of interest" description="Disordered" evidence="2">
    <location>
        <begin position="367"/>
        <end position="396"/>
    </location>
</feature>
<feature type="compositionally biased region" description="Low complexity" evidence="2">
    <location>
        <begin position="383"/>
        <end position="396"/>
    </location>
</feature>
<proteinExistence type="inferred from homology"/>
<reference evidence="3 4" key="1">
    <citation type="submission" date="2020-03" db="EMBL/GenBank/DDBJ databases">
        <title>Nocardioides sp. nov., isolated from fish.</title>
        <authorList>
            <person name="Hyun D.-W."/>
            <person name="Bae J.-W."/>
        </authorList>
    </citation>
    <scope>NUCLEOTIDE SEQUENCE [LARGE SCALE GENOMIC DNA]</scope>
    <source>
        <strain evidence="3 4">HDW12A</strain>
    </source>
</reference>
<dbReference type="KEGG" id="npi:G7071_08965"/>
<evidence type="ECO:0000256" key="1">
    <source>
        <dbReference type="ARBA" id="ARBA00009820"/>
    </source>
</evidence>
<evidence type="ECO:0000256" key="2">
    <source>
        <dbReference type="SAM" id="MobiDB-lite"/>
    </source>
</evidence>
<dbReference type="PANTHER" id="PTHR36842:SF1">
    <property type="entry name" value="PROTEIN TOLB"/>
    <property type="match status" value="1"/>
</dbReference>
<dbReference type="EMBL" id="CP049866">
    <property type="protein sequence ID" value="QIK75549.1"/>
    <property type="molecule type" value="Genomic_DNA"/>
</dbReference>
<feature type="compositionally biased region" description="Polar residues" evidence="2">
    <location>
        <begin position="281"/>
        <end position="299"/>
    </location>
</feature>
<organism evidence="3 4">
    <name type="scientific">Nocardioides piscis</name>
    <dbReference type="NCBI Taxonomy" id="2714938"/>
    <lineage>
        <taxon>Bacteria</taxon>
        <taxon>Bacillati</taxon>
        <taxon>Actinomycetota</taxon>
        <taxon>Actinomycetes</taxon>
        <taxon>Propionibacteriales</taxon>
        <taxon>Nocardioidaceae</taxon>
        <taxon>Nocardioides</taxon>
    </lineage>
</organism>
<dbReference type="InterPro" id="IPR011042">
    <property type="entry name" value="6-blade_b-propeller_TolB-like"/>
</dbReference>
<accession>A0A6G7YFP3</accession>
<dbReference type="InterPro" id="IPR011659">
    <property type="entry name" value="WD40"/>
</dbReference>
<protein>
    <recommendedName>
        <fullName evidence="5">Bacterial Ig-like domain-containing protein</fullName>
    </recommendedName>
</protein>
<gene>
    <name evidence="3" type="ORF">G7071_08965</name>
</gene>
<comment type="similarity">
    <text evidence="1">Belongs to the TolB family.</text>
</comment>
<dbReference type="AlphaFoldDB" id="A0A6G7YFP3"/>
<dbReference type="SUPFAM" id="SSF82171">
    <property type="entry name" value="DPP6 N-terminal domain-like"/>
    <property type="match status" value="1"/>
</dbReference>
<dbReference type="Gene3D" id="2.120.10.30">
    <property type="entry name" value="TolB, C-terminal domain"/>
    <property type="match status" value="3"/>
</dbReference>
<dbReference type="PANTHER" id="PTHR36842">
    <property type="entry name" value="PROTEIN TOLB HOMOLOG"/>
    <property type="match status" value="1"/>
</dbReference>
<sequence length="503" mass="52101">MTGRIFFQSDRAGGMELFSMNPDGSRLARLTHDGANTHPAVSPDGTRLAYIHGGDVWTMDIDGTGKRRITDTAEVEQTPDWSPDGTRLVYSARGVGADQEIMVRAADGSGAATQLTDNTFPDTDPTWSEPLGGAPQGLIAFVSARTGDTDRNIYVMSPTGGAVKNLTPYGQYAGLPYQGHDDSPSWTPDGRIAYTHTFLPNAGGLPAVWTIKPDGSAMTRVSTDSSRSATDPVFSPDGTKIAYIGTAGTDRNVAVMSSNGSGGSFVDTATSHDIEPDWQEDSTAPETTLSGAPSGETTATGVSITVASNEPGSTLECSLDGAAFMPCSSPVVHTSLGLGAHQFRARAIDPVGRVDLTPVTAAWTVVSPPPPATATPTTPPTATPTTGPTATTTTTTTTAAQMSTVTKAVLTKVPTTTRGGRLKVQVTGAASLGSIDGIDGKAKVLLRAVTGSKKISSTATITGGTAAVRLPKLPRGAYKVTVRFLGSEGIEGSRAVEKFRVRR</sequence>
<evidence type="ECO:0000313" key="4">
    <source>
        <dbReference type="Proteomes" id="UP000502035"/>
    </source>
</evidence>